<proteinExistence type="predicted"/>
<protein>
    <submittedName>
        <fullName evidence="1">11356_t:CDS:1</fullName>
    </submittedName>
</protein>
<accession>A0ACA9PAE2</accession>
<dbReference type="Proteomes" id="UP000789860">
    <property type="component" value="Unassembled WGS sequence"/>
</dbReference>
<dbReference type="EMBL" id="CAJVPM010038469">
    <property type="protein sequence ID" value="CAG8698262.1"/>
    <property type="molecule type" value="Genomic_DNA"/>
</dbReference>
<comment type="caution">
    <text evidence="1">The sequence shown here is derived from an EMBL/GenBank/DDBJ whole genome shotgun (WGS) entry which is preliminary data.</text>
</comment>
<evidence type="ECO:0000313" key="2">
    <source>
        <dbReference type="Proteomes" id="UP000789860"/>
    </source>
</evidence>
<gene>
    <name evidence="1" type="ORF">SCALOS_LOCUS10396</name>
</gene>
<sequence length="184" mass="21757">ENAATNSKLNLILCNEENIIEKIKEAQLKFENSLNEEIVIEDMSDEKFCSDCKTRKRSYIDSDIEDEAEHIILQEELENNYHKIERELNSEKWFIDLVEEKARNKLRQKTIGAGKTTLSSFMSKYFEKKGLKVFIPEEISLKIKEDLDLFYLIIDTYRKMIESIDSATDDYDIIIFDRTYLDTE</sequence>
<feature type="non-terminal residue" evidence="1">
    <location>
        <position position="1"/>
    </location>
</feature>
<feature type="non-terminal residue" evidence="1">
    <location>
        <position position="184"/>
    </location>
</feature>
<organism evidence="1 2">
    <name type="scientific">Scutellospora calospora</name>
    <dbReference type="NCBI Taxonomy" id="85575"/>
    <lineage>
        <taxon>Eukaryota</taxon>
        <taxon>Fungi</taxon>
        <taxon>Fungi incertae sedis</taxon>
        <taxon>Mucoromycota</taxon>
        <taxon>Glomeromycotina</taxon>
        <taxon>Glomeromycetes</taxon>
        <taxon>Diversisporales</taxon>
        <taxon>Gigasporaceae</taxon>
        <taxon>Scutellospora</taxon>
    </lineage>
</organism>
<evidence type="ECO:0000313" key="1">
    <source>
        <dbReference type="EMBL" id="CAG8698262.1"/>
    </source>
</evidence>
<reference evidence="1" key="1">
    <citation type="submission" date="2021-06" db="EMBL/GenBank/DDBJ databases">
        <authorList>
            <person name="Kallberg Y."/>
            <person name="Tangrot J."/>
            <person name="Rosling A."/>
        </authorList>
    </citation>
    <scope>NUCLEOTIDE SEQUENCE</scope>
    <source>
        <strain evidence="1">AU212A</strain>
    </source>
</reference>
<keyword evidence="2" id="KW-1185">Reference proteome</keyword>
<name>A0ACA9PAE2_9GLOM</name>